<feature type="domain" description="Acyltransferase 3" evidence="2">
    <location>
        <begin position="18"/>
        <end position="357"/>
    </location>
</feature>
<feature type="transmembrane region" description="Helical" evidence="1">
    <location>
        <begin position="62"/>
        <end position="83"/>
    </location>
</feature>
<feature type="transmembrane region" description="Helical" evidence="1">
    <location>
        <begin position="104"/>
        <end position="135"/>
    </location>
</feature>
<keyword evidence="3" id="KW-0808">Transferase</keyword>
<dbReference type="AlphaFoldDB" id="A0A0D5XT18"/>
<keyword evidence="1" id="KW-0812">Transmembrane</keyword>
<keyword evidence="1" id="KW-1133">Transmembrane helix</keyword>
<accession>A0A0D5XT18</accession>
<dbReference type="GO" id="GO:0016020">
    <property type="term" value="C:membrane"/>
    <property type="evidence" value="ECO:0007669"/>
    <property type="project" value="TreeGrafter"/>
</dbReference>
<feature type="transmembrane region" description="Helical" evidence="1">
    <location>
        <begin position="155"/>
        <end position="172"/>
    </location>
</feature>
<dbReference type="PANTHER" id="PTHR23028">
    <property type="entry name" value="ACETYLTRANSFERASE"/>
    <property type="match status" value="1"/>
</dbReference>
<reference evidence="3 4" key="1">
    <citation type="journal article" date="2015" name="Mol. Plant Microbe Interact.">
        <title>Comparative Genomic Analysis of Pseudomonas chlororaphis PCL1606 Reveals New Insight into Antifungal Compounds Involved in Biocontrol.</title>
        <authorList>
            <person name="Calderon C.E."/>
            <person name="Ramos C."/>
            <person name="de Vicente A."/>
            <person name="Cazorla F.M."/>
        </authorList>
    </citation>
    <scope>NUCLEOTIDE SEQUENCE [LARGE SCALE GENOMIC DNA]</scope>
    <source>
        <strain evidence="3 4">PCL1606</strain>
    </source>
</reference>
<protein>
    <submittedName>
        <fullName evidence="3">Acyltransferase</fullName>
    </submittedName>
</protein>
<feature type="transmembrane region" description="Helical" evidence="1">
    <location>
        <begin position="218"/>
        <end position="238"/>
    </location>
</feature>
<feature type="transmembrane region" description="Helical" evidence="1">
    <location>
        <begin position="250"/>
        <end position="267"/>
    </location>
</feature>
<dbReference type="GO" id="GO:0016747">
    <property type="term" value="F:acyltransferase activity, transferring groups other than amino-acyl groups"/>
    <property type="evidence" value="ECO:0007669"/>
    <property type="project" value="InterPro"/>
</dbReference>
<dbReference type="GO" id="GO:0009103">
    <property type="term" value="P:lipopolysaccharide biosynthetic process"/>
    <property type="evidence" value="ECO:0007669"/>
    <property type="project" value="TreeGrafter"/>
</dbReference>
<evidence type="ECO:0000313" key="4">
    <source>
        <dbReference type="Proteomes" id="UP000032748"/>
    </source>
</evidence>
<organism evidence="3 4">
    <name type="scientific">Pseudomonas chlororaphis</name>
    <dbReference type="NCBI Taxonomy" id="587753"/>
    <lineage>
        <taxon>Bacteria</taxon>
        <taxon>Pseudomonadati</taxon>
        <taxon>Pseudomonadota</taxon>
        <taxon>Gammaproteobacteria</taxon>
        <taxon>Pseudomonadales</taxon>
        <taxon>Pseudomonadaceae</taxon>
        <taxon>Pseudomonas</taxon>
    </lineage>
</organism>
<evidence type="ECO:0000259" key="2">
    <source>
        <dbReference type="Pfam" id="PF01757"/>
    </source>
</evidence>
<sequence>MMKKAELYHSHVHSKLDSLTGIRFLAAAMVFMFHASLTRIIGFNPYADSEVIDVFQRTFSGGGWLGVSFFFVLSGFVITWSARKGDSLTGFWKRRLLKIYPNHIATWLLAMLLFSVPAASVAIWLPNLLLVHSWIPRMDTFLSVNGPSWSLCCEMFFYLLFPLALKLVWAIAEARLWRWAWAMVAGLALTQVAIRLLAPAAPLINEYPISLDQWWWAYYFPPARLFEFVLGMLMARILMAGRWIGLSVPWAFALLAGSYVAAMYVPFQYSLNLVTLAPVAALITAIAASDLKDHKGLLNRRWMVWLGEISFGFYMIHLLIMTLATQLLGGRLFDNGTATLIVAVTFALSILGGWLLFHFVERPVMQRWGRAAKAREPSAGLAQPEATS</sequence>
<dbReference type="Pfam" id="PF01757">
    <property type="entry name" value="Acyl_transf_3"/>
    <property type="match status" value="1"/>
</dbReference>
<name>A0A0D5XT18_9PSED</name>
<feature type="transmembrane region" description="Helical" evidence="1">
    <location>
        <begin position="273"/>
        <end position="291"/>
    </location>
</feature>
<gene>
    <name evidence="3" type="ORF">PCL1606_07660</name>
</gene>
<evidence type="ECO:0000256" key="1">
    <source>
        <dbReference type="SAM" id="Phobius"/>
    </source>
</evidence>
<dbReference type="InterPro" id="IPR050879">
    <property type="entry name" value="Acyltransferase_3"/>
</dbReference>
<dbReference type="Proteomes" id="UP000032748">
    <property type="component" value="Chromosome"/>
</dbReference>
<keyword evidence="3" id="KW-0012">Acyltransferase</keyword>
<dbReference type="PANTHER" id="PTHR23028:SF53">
    <property type="entry name" value="ACYL_TRANSF_3 DOMAIN-CONTAINING PROTEIN"/>
    <property type="match status" value="1"/>
</dbReference>
<feature type="transmembrane region" description="Helical" evidence="1">
    <location>
        <begin position="303"/>
        <end position="328"/>
    </location>
</feature>
<dbReference type="KEGG" id="pcz:PCL1606_07660"/>
<evidence type="ECO:0000313" key="3">
    <source>
        <dbReference type="EMBL" id="AKA22221.1"/>
    </source>
</evidence>
<feature type="transmembrane region" description="Helical" evidence="1">
    <location>
        <begin position="179"/>
        <end position="198"/>
    </location>
</feature>
<dbReference type="PATRIC" id="fig|587753.10.peg.766"/>
<feature type="transmembrane region" description="Helical" evidence="1">
    <location>
        <begin position="21"/>
        <end position="42"/>
    </location>
</feature>
<proteinExistence type="predicted"/>
<dbReference type="InterPro" id="IPR002656">
    <property type="entry name" value="Acyl_transf_3_dom"/>
</dbReference>
<dbReference type="EMBL" id="CP011110">
    <property type="protein sequence ID" value="AKA22221.1"/>
    <property type="molecule type" value="Genomic_DNA"/>
</dbReference>
<feature type="transmembrane region" description="Helical" evidence="1">
    <location>
        <begin position="340"/>
        <end position="360"/>
    </location>
</feature>
<keyword evidence="1" id="KW-0472">Membrane</keyword>